<comment type="caution">
    <text evidence="3">The sequence shown here is derived from an EMBL/GenBank/DDBJ whole genome shotgun (WGS) entry which is preliminary data.</text>
</comment>
<protein>
    <submittedName>
        <fullName evidence="3">Nitroreductase/quinone reductase family protein</fullName>
    </submittedName>
</protein>
<accession>A0ABW7QK70</accession>
<gene>
    <name evidence="3" type="ORF">ACH4F9_06275</name>
</gene>
<dbReference type="SUPFAM" id="SSF50475">
    <property type="entry name" value="FMN-binding split barrel"/>
    <property type="match status" value="1"/>
</dbReference>
<dbReference type="InterPro" id="IPR004378">
    <property type="entry name" value="F420H2_quin_Rdtase"/>
</dbReference>
<dbReference type="Gene3D" id="2.30.110.10">
    <property type="entry name" value="Electron Transport, Fmn-binding Protein, Chain A"/>
    <property type="match status" value="1"/>
</dbReference>
<evidence type="ECO:0000256" key="1">
    <source>
        <dbReference type="ARBA" id="ARBA00008710"/>
    </source>
</evidence>
<dbReference type="Pfam" id="PF04075">
    <property type="entry name" value="F420H2_quin_red"/>
    <property type="match status" value="1"/>
</dbReference>
<comment type="similarity">
    <text evidence="1">Belongs to the F420H(2)-dependent quinone reductase family.</text>
</comment>
<evidence type="ECO:0000256" key="2">
    <source>
        <dbReference type="ARBA" id="ARBA00049106"/>
    </source>
</evidence>
<organism evidence="3 4">
    <name type="scientific">Streptomyces longisporoflavus</name>
    <dbReference type="NCBI Taxonomy" id="28044"/>
    <lineage>
        <taxon>Bacteria</taxon>
        <taxon>Bacillati</taxon>
        <taxon>Actinomycetota</taxon>
        <taxon>Actinomycetes</taxon>
        <taxon>Kitasatosporales</taxon>
        <taxon>Streptomycetaceae</taxon>
        <taxon>Streptomyces</taxon>
    </lineage>
</organism>
<dbReference type="EMBL" id="JBIRGQ010000001">
    <property type="protein sequence ID" value="MFH8544605.1"/>
    <property type="molecule type" value="Genomic_DNA"/>
</dbReference>
<dbReference type="InterPro" id="IPR012349">
    <property type="entry name" value="Split_barrel_FMN-bd"/>
</dbReference>
<sequence length="178" mass="20515">MTTPLSPPSPSPGGRRRLLRAIGNSWLLRHGGPHLLPRLDRCFHRWTRGRWMPSRLLVPVLILYTARRDGTACRTPLLAGRIAPDTFIVMATNFGRPRHPAWSWHLLREPHATVHWRGRSWPVQARLLSPEEQREVREEILAAMPCFDDYARRSGRDIRVFVLRPTSVHVSAPGRHLN</sequence>
<dbReference type="Proteomes" id="UP001610818">
    <property type="component" value="Unassembled WGS sequence"/>
</dbReference>
<comment type="catalytic activity">
    <reaction evidence="2">
        <text>oxidized coenzyme F420-(gamma-L-Glu)(n) + a quinol + H(+) = reduced coenzyme F420-(gamma-L-Glu)(n) + a quinone</text>
        <dbReference type="Rhea" id="RHEA:39663"/>
        <dbReference type="Rhea" id="RHEA-COMP:12939"/>
        <dbReference type="Rhea" id="RHEA-COMP:14378"/>
        <dbReference type="ChEBI" id="CHEBI:15378"/>
        <dbReference type="ChEBI" id="CHEBI:24646"/>
        <dbReference type="ChEBI" id="CHEBI:132124"/>
        <dbReference type="ChEBI" id="CHEBI:133980"/>
        <dbReference type="ChEBI" id="CHEBI:139511"/>
    </reaction>
</comment>
<proteinExistence type="inferred from homology"/>
<evidence type="ECO:0000313" key="4">
    <source>
        <dbReference type="Proteomes" id="UP001610818"/>
    </source>
</evidence>
<name>A0ABW7QK70_9ACTN</name>
<dbReference type="PANTHER" id="PTHR39428">
    <property type="entry name" value="F420H(2)-DEPENDENT QUINONE REDUCTASE RV1261C"/>
    <property type="match status" value="1"/>
</dbReference>
<reference evidence="3 4" key="1">
    <citation type="submission" date="2024-10" db="EMBL/GenBank/DDBJ databases">
        <title>The Natural Products Discovery Center: Release of the First 8490 Sequenced Strains for Exploring Actinobacteria Biosynthetic Diversity.</title>
        <authorList>
            <person name="Kalkreuter E."/>
            <person name="Kautsar S.A."/>
            <person name="Yang D."/>
            <person name="Bader C.D."/>
            <person name="Teijaro C.N."/>
            <person name="Fluegel L."/>
            <person name="Davis C.M."/>
            <person name="Simpson J.R."/>
            <person name="Lauterbach L."/>
            <person name="Steele A.D."/>
            <person name="Gui C."/>
            <person name="Meng S."/>
            <person name="Li G."/>
            <person name="Viehrig K."/>
            <person name="Ye F."/>
            <person name="Su P."/>
            <person name="Kiefer A.F."/>
            <person name="Nichols A."/>
            <person name="Cepeda A.J."/>
            <person name="Yan W."/>
            <person name="Fan B."/>
            <person name="Jiang Y."/>
            <person name="Adhikari A."/>
            <person name="Zheng C.-J."/>
            <person name="Schuster L."/>
            <person name="Cowan T.M."/>
            <person name="Smanski M.J."/>
            <person name="Chevrette M.G."/>
            <person name="De Carvalho L.P.S."/>
            <person name="Shen B."/>
        </authorList>
    </citation>
    <scope>NUCLEOTIDE SEQUENCE [LARGE SCALE GENOMIC DNA]</scope>
    <source>
        <strain evidence="3 4">NPDC017990</strain>
    </source>
</reference>
<dbReference type="RefSeq" id="WP_397708531.1">
    <property type="nucleotide sequence ID" value="NZ_JBIRGN010000001.1"/>
</dbReference>
<dbReference type="PANTHER" id="PTHR39428:SF1">
    <property type="entry name" value="F420H(2)-DEPENDENT QUINONE REDUCTASE RV1261C"/>
    <property type="match status" value="1"/>
</dbReference>
<dbReference type="NCBIfam" id="TIGR00026">
    <property type="entry name" value="hi_GC_TIGR00026"/>
    <property type="match status" value="1"/>
</dbReference>
<evidence type="ECO:0000313" key="3">
    <source>
        <dbReference type="EMBL" id="MFH8544605.1"/>
    </source>
</evidence>
<keyword evidence="4" id="KW-1185">Reference proteome</keyword>